<dbReference type="EMBL" id="CP097901">
    <property type="protein sequence ID" value="WKC72019.1"/>
    <property type="molecule type" value="Genomic_DNA"/>
</dbReference>
<protein>
    <submittedName>
        <fullName evidence="2">Uncharacterized protein</fullName>
    </submittedName>
</protein>
<feature type="chain" id="PRO_5045976755" evidence="1">
    <location>
        <begin position="21"/>
        <end position="222"/>
    </location>
</feature>
<reference evidence="2 3" key="1">
    <citation type="submission" date="2022-05" db="EMBL/GenBank/DDBJ databases">
        <title>Treponema leporis L2 test.</title>
        <authorList>
            <person name="Cejkova D."/>
        </authorList>
    </citation>
    <scope>NUCLEOTIDE SEQUENCE [LARGE SCALE GENOMIC DNA]</scope>
    <source>
        <strain evidence="2 3">L2</strain>
    </source>
</reference>
<accession>A0ABY9E271</accession>
<keyword evidence="3" id="KW-1185">Reference proteome</keyword>
<evidence type="ECO:0000256" key="1">
    <source>
        <dbReference type="SAM" id="SignalP"/>
    </source>
</evidence>
<keyword evidence="1" id="KW-0732">Signal</keyword>
<evidence type="ECO:0000313" key="2">
    <source>
        <dbReference type="EMBL" id="WKC72019.1"/>
    </source>
</evidence>
<dbReference type="InterPro" id="IPR024471">
    <property type="entry name" value="DUF2715"/>
</dbReference>
<proteinExistence type="predicted"/>
<gene>
    <name evidence="2" type="ORF">TPLL2_0126e</name>
</gene>
<organism evidence="2 3">
    <name type="scientific">Treponema paraluiscuniculi</name>
    <dbReference type="NCBI Taxonomy" id="53435"/>
    <lineage>
        <taxon>Bacteria</taxon>
        <taxon>Pseudomonadati</taxon>
        <taxon>Spirochaetota</taxon>
        <taxon>Spirochaetia</taxon>
        <taxon>Spirochaetales</taxon>
        <taxon>Treponemataceae</taxon>
        <taxon>Treponema</taxon>
    </lineage>
</organism>
<dbReference type="Pfam" id="PF10895">
    <property type="entry name" value="DUF2715"/>
    <property type="match status" value="1"/>
</dbReference>
<name>A0ABY9E271_9SPIR</name>
<dbReference type="Proteomes" id="UP001321460">
    <property type="component" value="Chromosome"/>
</dbReference>
<sequence>MDMFKSVMLCCLLSVQPCYAGYVFVSPKLGVYGEALGGPDTVGRAVERAENTKIAPKIWYYAPRTPLFGVDIGYQADNGLLFRVNLDAALTRLMFRSQCVVGYSFRFGWGGYVSIASGIECSATVDDAQYEPYMRSERTIVDSNTVFPCTVLEALVRDPALTADYLLYGMQSCYAIPLHVGVSYYLAKRWGIECALTASLGISMRMDMRVPYAVRIGPVFCV</sequence>
<feature type="signal peptide" evidence="1">
    <location>
        <begin position="1"/>
        <end position="20"/>
    </location>
</feature>
<evidence type="ECO:0000313" key="3">
    <source>
        <dbReference type="Proteomes" id="UP001321460"/>
    </source>
</evidence>